<comment type="similarity">
    <text evidence="1">Belongs to the major facilitator superfamily. Phosphate:H(+) symporter (TC 2.A.1.9) family.</text>
</comment>
<feature type="transmembrane region" description="Helical" evidence="3">
    <location>
        <begin position="156"/>
        <end position="177"/>
    </location>
</feature>
<evidence type="ECO:0000256" key="1">
    <source>
        <dbReference type="ARBA" id="ARBA00044504"/>
    </source>
</evidence>
<dbReference type="InterPro" id="IPR033579">
    <property type="entry name" value="TMEM128"/>
</dbReference>
<feature type="region of interest" description="Disordered" evidence="2">
    <location>
        <begin position="1"/>
        <end position="41"/>
    </location>
</feature>
<feature type="compositionally biased region" description="Gly residues" evidence="2">
    <location>
        <begin position="1"/>
        <end position="13"/>
    </location>
</feature>
<evidence type="ECO:0000256" key="3">
    <source>
        <dbReference type="SAM" id="Phobius"/>
    </source>
</evidence>
<dbReference type="PANTHER" id="PTHR31134:SF1">
    <property type="entry name" value="TRANSMEMBRANE PROTEIN 128"/>
    <property type="match status" value="1"/>
</dbReference>
<feature type="transmembrane region" description="Helical" evidence="3">
    <location>
        <begin position="130"/>
        <end position="150"/>
    </location>
</feature>
<dbReference type="AlphaFoldDB" id="A0A834LT79"/>
<feature type="transmembrane region" description="Helical" evidence="3">
    <location>
        <begin position="50"/>
        <end position="70"/>
    </location>
</feature>
<evidence type="ECO:0008006" key="6">
    <source>
        <dbReference type="Google" id="ProtNLM"/>
    </source>
</evidence>
<dbReference type="InterPro" id="IPR036259">
    <property type="entry name" value="MFS_trans_sf"/>
</dbReference>
<dbReference type="OrthoDB" id="58903at2759"/>
<keyword evidence="3" id="KW-1133">Transmembrane helix</keyword>
<evidence type="ECO:0000256" key="2">
    <source>
        <dbReference type="SAM" id="MobiDB-lite"/>
    </source>
</evidence>
<keyword evidence="3" id="KW-0812">Transmembrane</keyword>
<feature type="transmembrane region" description="Helical" evidence="3">
    <location>
        <begin position="90"/>
        <end position="109"/>
    </location>
</feature>
<dbReference type="Pfam" id="PF20479">
    <property type="entry name" value="TMEM128"/>
    <property type="match status" value="1"/>
</dbReference>
<dbReference type="EMBL" id="WJXA01000003">
    <property type="protein sequence ID" value="KAF7147254.1"/>
    <property type="molecule type" value="Genomic_DNA"/>
</dbReference>
<sequence length="190" mass="21353">MSGGSGTPTGGGLMRQRHNSQGYASSNDDLEDDASSRSFSQSTSSEKKRTWVEVVENFLWIASAVFIIFLGDGHSNFIFILWHDDRIRRVPFYLGMVGVGLNVIFFLYTSLSAWSSRKSGEKWDSPSTSALPFVTLLGIISFCLFSFSLWPLWSFLTLPLLFTLYMAGMVLVPYLMLGTLRPHTNELRID</sequence>
<accession>A0A834LT79</accession>
<dbReference type="SUPFAM" id="SSF103473">
    <property type="entry name" value="MFS general substrate transporter"/>
    <property type="match status" value="1"/>
</dbReference>
<evidence type="ECO:0000313" key="4">
    <source>
        <dbReference type="EMBL" id="KAF7147254.1"/>
    </source>
</evidence>
<organism evidence="4 5">
    <name type="scientific">Rhododendron simsii</name>
    <name type="common">Sims's rhododendron</name>
    <dbReference type="NCBI Taxonomy" id="118357"/>
    <lineage>
        <taxon>Eukaryota</taxon>
        <taxon>Viridiplantae</taxon>
        <taxon>Streptophyta</taxon>
        <taxon>Embryophyta</taxon>
        <taxon>Tracheophyta</taxon>
        <taxon>Spermatophyta</taxon>
        <taxon>Magnoliopsida</taxon>
        <taxon>eudicotyledons</taxon>
        <taxon>Gunneridae</taxon>
        <taxon>Pentapetalae</taxon>
        <taxon>asterids</taxon>
        <taxon>Ericales</taxon>
        <taxon>Ericaceae</taxon>
        <taxon>Ericoideae</taxon>
        <taxon>Rhodoreae</taxon>
        <taxon>Rhododendron</taxon>
    </lineage>
</organism>
<name>A0A834LT79_RHOSS</name>
<proteinExistence type="inferred from homology"/>
<protein>
    <recommendedName>
        <fullName evidence="6">Transmembrane protein</fullName>
    </recommendedName>
</protein>
<gene>
    <name evidence="4" type="ORF">RHSIM_Rhsim03G0247400</name>
</gene>
<reference evidence="4" key="1">
    <citation type="submission" date="2019-11" db="EMBL/GenBank/DDBJ databases">
        <authorList>
            <person name="Liu Y."/>
            <person name="Hou J."/>
            <person name="Li T.-Q."/>
            <person name="Guan C.-H."/>
            <person name="Wu X."/>
            <person name="Wu H.-Z."/>
            <person name="Ling F."/>
            <person name="Zhang R."/>
            <person name="Shi X.-G."/>
            <person name="Ren J.-P."/>
            <person name="Chen E.-F."/>
            <person name="Sun J.-M."/>
        </authorList>
    </citation>
    <scope>NUCLEOTIDE SEQUENCE</scope>
    <source>
        <strain evidence="4">Adult_tree_wgs_1</strain>
        <tissue evidence="4">Leaves</tissue>
    </source>
</reference>
<dbReference type="Proteomes" id="UP000626092">
    <property type="component" value="Unassembled WGS sequence"/>
</dbReference>
<keyword evidence="5" id="KW-1185">Reference proteome</keyword>
<comment type="caution">
    <text evidence="4">The sequence shown here is derived from an EMBL/GenBank/DDBJ whole genome shotgun (WGS) entry which is preliminary data.</text>
</comment>
<keyword evidence="3" id="KW-0472">Membrane</keyword>
<dbReference type="PANTHER" id="PTHR31134">
    <property type="entry name" value="TRANSMEMBRANE PROTEIN 128"/>
    <property type="match status" value="1"/>
</dbReference>
<evidence type="ECO:0000313" key="5">
    <source>
        <dbReference type="Proteomes" id="UP000626092"/>
    </source>
</evidence>